<dbReference type="PANTHER" id="PTHR47870:SF1">
    <property type="entry name" value="CYTOCHROME C-TYPE BIOGENESIS PROTEIN CCMH"/>
    <property type="match status" value="1"/>
</dbReference>
<dbReference type="Gene3D" id="1.25.40.10">
    <property type="entry name" value="Tetratricopeptide repeat domain"/>
    <property type="match status" value="1"/>
</dbReference>
<dbReference type="InterPro" id="IPR056412">
    <property type="entry name" value="Ig_CycH"/>
</dbReference>
<dbReference type="AlphaFoldDB" id="A0A4R6M9Y2"/>
<evidence type="ECO:0000313" key="5">
    <source>
        <dbReference type="Proteomes" id="UP000294656"/>
    </source>
</evidence>
<dbReference type="Proteomes" id="UP000294656">
    <property type="component" value="Unassembled WGS sequence"/>
</dbReference>
<evidence type="ECO:0000313" key="4">
    <source>
        <dbReference type="EMBL" id="TDO98328.1"/>
    </source>
</evidence>
<dbReference type="InterPro" id="IPR011990">
    <property type="entry name" value="TPR-like_helical_dom_sf"/>
</dbReference>
<dbReference type="SUPFAM" id="SSF48452">
    <property type="entry name" value="TPR-like"/>
    <property type="match status" value="1"/>
</dbReference>
<dbReference type="PROSITE" id="PS50005">
    <property type="entry name" value="TPR"/>
    <property type="match status" value="1"/>
</dbReference>
<organism evidence="4 5">
    <name type="scientific">Marinomonas balearica</name>
    <dbReference type="NCBI Taxonomy" id="491947"/>
    <lineage>
        <taxon>Bacteria</taxon>
        <taxon>Pseudomonadati</taxon>
        <taxon>Pseudomonadota</taxon>
        <taxon>Gammaproteobacteria</taxon>
        <taxon>Oceanospirillales</taxon>
        <taxon>Oceanospirillaceae</taxon>
        <taxon>Marinomonas</taxon>
    </lineage>
</organism>
<name>A0A4R6M9Y2_9GAMM</name>
<dbReference type="RefSeq" id="WP_133503748.1">
    <property type="nucleotide sequence ID" value="NZ_SNXC01000011.1"/>
</dbReference>
<dbReference type="EMBL" id="SNXC01000011">
    <property type="protein sequence ID" value="TDO98328.1"/>
    <property type="molecule type" value="Genomic_DNA"/>
</dbReference>
<comment type="caution">
    <text evidence="4">The sequence shown here is derived from an EMBL/GenBank/DDBJ whole genome shotgun (WGS) entry which is preliminary data.</text>
</comment>
<sequence>MILTGSIIVLLLVSVFTLIEFSKRSVVRANFLDNFDQVENNATQHVATLRVGTLRIGRTTVVAFSIMFTILASTVLYKKLGYQADVSFVEALQTGELDTNQSTEYLIYRTKRYNHYSDWFYLAEHYFATAQYGLAISTYRTALERSPTDGDVKDRVQILNGYAQAAYMFSERQITNDLVDIVEQILILDPKNSSALGFTGIIAYEAGEIFTAFSKWAYALRFSSLGQERLTLLKTINQAQKVTQANKMPHDDSSVQMLDTTHIVYLNLAIPEDVALTQDTVFLVYAKVDELPYPISIQKVPLHDAQGTIILTNMDYMIEGKTLADFSNVDIFVRMSTKHDQKASSGRIVGELLNISTQAQKKFRVNVVL</sequence>
<dbReference type="Pfam" id="PF23892">
    <property type="entry name" value="Ig_CycH"/>
    <property type="match status" value="1"/>
</dbReference>
<protein>
    <submittedName>
        <fullName evidence="4">Cytochrome c-type biogenesis protein CcmH</fullName>
    </submittedName>
</protein>
<evidence type="ECO:0000259" key="3">
    <source>
        <dbReference type="Pfam" id="PF23892"/>
    </source>
</evidence>
<dbReference type="InterPro" id="IPR051263">
    <property type="entry name" value="C-type_cytochrome_biogenesis"/>
</dbReference>
<keyword evidence="2" id="KW-0802">TPR repeat</keyword>
<evidence type="ECO:0000256" key="2">
    <source>
        <dbReference type="PROSITE-ProRule" id="PRU00339"/>
    </source>
</evidence>
<dbReference type="PANTHER" id="PTHR47870">
    <property type="entry name" value="CYTOCHROME C-TYPE BIOGENESIS PROTEIN CCMH"/>
    <property type="match status" value="1"/>
</dbReference>
<proteinExistence type="predicted"/>
<evidence type="ECO:0000256" key="1">
    <source>
        <dbReference type="ARBA" id="ARBA00022748"/>
    </source>
</evidence>
<reference evidence="4 5" key="1">
    <citation type="submission" date="2019-03" db="EMBL/GenBank/DDBJ databases">
        <title>Genomic Encyclopedia of Type Strains, Phase III (KMG-III): the genomes of soil and plant-associated and newly described type strains.</title>
        <authorList>
            <person name="Whitman W."/>
        </authorList>
    </citation>
    <scope>NUCLEOTIDE SEQUENCE [LARGE SCALE GENOMIC DNA]</scope>
    <source>
        <strain evidence="4 5">CECT 7378</strain>
    </source>
</reference>
<dbReference type="GO" id="GO:0017004">
    <property type="term" value="P:cytochrome complex assembly"/>
    <property type="evidence" value="ECO:0007669"/>
    <property type="project" value="UniProtKB-KW"/>
</dbReference>
<dbReference type="OrthoDB" id="9776053at2"/>
<dbReference type="GO" id="GO:0005886">
    <property type="term" value="C:plasma membrane"/>
    <property type="evidence" value="ECO:0007669"/>
    <property type="project" value="TreeGrafter"/>
</dbReference>
<gene>
    <name evidence="4" type="ORF">DFP79_1969</name>
</gene>
<accession>A0A4R6M9Y2</accession>
<keyword evidence="1" id="KW-0201">Cytochrome c-type biogenesis</keyword>
<dbReference type="InterPro" id="IPR019734">
    <property type="entry name" value="TPR_rpt"/>
</dbReference>
<feature type="repeat" description="TPR" evidence="2">
    <location>
        <begin position="116"/>
        <end position="149"/>
    </location>
</feature>
<keyword evidence="5" id="KW-1185">Reference proteome</keyword>
<feature type="domain" description="Cytochrome c-type biogenesis protein H Ig-like" evidence="3">
    <location>
        <begin position="277"/>
        <end position="366"/>
    </location>
</feature>